<accession>A0A5B8KYX7</accession>
<keyword evidence="1" id="KW-0812">Transmembrane</keyword>
<evidence type="ECO:0000313" key="3">
    <source>
        <dbReference type="Proteomes" id="UP000321389"/>
    </source>
</evidence>
<dbReference type="AlphaFoldDB" id="A0A5B8KYX7"/>
<feature type="transmembrane region" description="Helical" evidence="1">
    <location>
        <begin position="6"/>
        <end position="31"/>
    </location>
</feature>
<evidence type="ECO:0000313" key="2">
    <source>
        <dbReference type="EMBL" id="QDZ00944.1"/>
    </source>
</evidence>
<dbReference type="EMBL" id="CP042301">
    <property type="protein sequence ID" value="QDZ00944.1"/>
    <property type="molecule type" value="Genomic_DNA"/>
</dbReference>
<dbReference type="KEGG" id="niy:FQ775_11435"/>
<keyword evidence="1" id="KW-1133">Transmembrane helix</keyword>
<evidence type="ECO:0000256" key="1">
    <source>
        <dbReference type="SAM" id="Phobius"/>
    </source>
</evidence>
<dbReference type="Proteomes" id="UP000321389">
    <property type="component" value="Chromosome"/>
</dbReference>
<keyword evidence="3" id="KW-1185">Reference proteome</keyword>
<sequence>MTDSQIGVIMGATVLTLGTIVLVTVIIQFAATWRARAAMARDEAYRGLAEQAVTARTAAAALDQKLADELADVRTRLTAIEKMLKEVG</sequence>
<keyword evidence="1" id="KW-0472">Membrane</keyword>
<proteinExistence type="predicted"/>
<gene>
    <name evidence="2" type="ORF">FQ775_11435</name>
</gene>
<dbReference type="RefSeq" id="WP_146299589.1">
    <property type="nucleotide sequence ID" value="NZ_CP042301.2"/>
</dbReference>
<reference evidence="2" key="1">
    <citation type="submission" date="2020-04" db="EMBL/GenBank/DDBJ databases">
        <title>Nitratireductor sp. nov. isolated from mangrove soil.</title>
        <authorList>
            <person name="Ye Y."/>
        </authorList>
    </citation>
    <scope>NUCLEOTIDE SEQUENCE</scope>
    <source>
        <strain evidence="2">SY7</strain>
    </source>
</reference>
<organism evidence="2 3">
    <name type="scientific">Nitratireductor mangrovi</name>
    <dbReference type="NCBI Taxonomy" id="2599600"/>
    <lineage>
        <taxon>Bacteria</taxon>
        <taxon>Pseudomonadati</taxon>
        <taxon>Pseudomonadota</taxon>
        <taxon>Alphaproteobacteria</taxon>
        <taxon>Hyphomicrobiales</taxon>
        <taxon>Phyllobacteriaceae</taxon>
        <taxon>Nitratireductor</taxon>
    </lineage>
</organism>
<name>A0A5B8KYX7_9HYPH</name>
<protein>
    <submittedName>
        <fullName evidence="2">Uncharacterized protein</fullName>
    </submittedName>
</protein>